<evidence type="ECO:0000256" key="1">
    <source>
        <dbReference type="SAM" id="MobiDB-lite"/>
    </source>
</evidence>
<sequence>MENDGYRLFSICLPCLKSAETDEKDSEDCPPGLNPVENGKEEINSLEDEYPEYLNPFTSEEDEGNENPNGKAKKDGHETEYPDSINPFSSEGEENEWEIDYPEELNPFSDEKENEREIDYPEELNPFAHEEDKEANSAIVNQSSLALDHTPPVTNGSSSTFQLPNEEKSNVKEDESEQQRDEYPESLNPFASEDEEIDYPEELNSFADEKDDEAYSARVSQSAATLSNELTPPPSNGSSSKFPLPYEEKSDDEKSETKSDEKTSCPVPSIYKYNEYDEALNPLASEDVENYDIILKNPPITVDPQPTATAVNGSSSLVPLANERKKITKKYRVQSPMTMRIIPSESAPGVNDPPRSQCPFQESCLSVQESMVQLQESMVSSEWSQWSAPGVNGVNESAPGDSGYSSTFQLPNEEKLDDEQKESEQHGDEYPDILNPFASEDEEDDYPKELNPFADEKDDEAYSARVSQSAATLSNELTAPSSNGSSSKFALSNEEKPDDEQDQSEKQEKGYPNNLNPFAIKDIENKQYEKNYPEELNPFADENQSSPKIDDPQQATAAINGSPSLVLLPNERKAKFTTKYRALDPPVIVRITPKEKSAKEASGPVPVAVKVDDYDEALNPFASEDEEATGDNTGNLPSNPAQPTAYSSTSVKVKRKAAKSLKKRRAPDPPVIESTKEGSAISDFKSNQPYAGSSYPATKEVEISEKETCPSTYFQ</sequence>
<evidence type="ECO:0000313" key="3">
    <source>
        <dbReference type="Proteomes" id="UP000827092"/>
    </source>
</evidence>
<name>A0AAV6U525_9ARAC</name>
<feature type="compositionally biased region" description="Polar residues" evidence="1">
    <location>
        <begin position="218"/>
        <end position="241"/>
    </location>
</feature>
<feature type="compositionally biased region" description="Polar residues" evidence="1">
    <location>
        <begin position="542"/>
        <end position="562"/>
    </location>
</feature>
<feature type="region of interest" description="Disordered" evidence="1">
    <location>
        <begin position="376"/>
        <end position="562"/>
    </location>
</feature>
<organism evidence="2 3">
    <name type="scientific">Oedothorax gibbosus</name>
    <dbReference type="NCBI Taxonomy" id="931172"/>
    <lineage>
        <taxon>Eukaryota</taxon>
        <taxon>Metazoa</taxon>
        <taxon>Ecdysozoa</taxon>
        <taxon>Arthropoda</taxon>
        <taxon>Chelicerata</taxon>
        <taxon>Arachnida</taxon>
        <taxon>Araneae</taxon>
        <taxon>Araneomorphae</taxon>
        <taxon>Entelegynae</taxon>
        <taxon>Araneoidea</taxon>
        <taxon>Linyphiidae</taxon>
        <taxon>Erigoninae</taxon>
        <taxon>Oedothorax</taxon>
    </lineage>
</organism>
<feature type="compositionally biased region" description="Polar residues" evidence="1">
    <location>
        <begin position="465"/>
        <end position="490"/>
    </location>
</feature>
<reference evidence="2 3" key="1">
    <citation type="journal article" date="2022" name="Nat. Ecol. Evol.">
        <title>A masculinizing supergene underlies an exaggerated male reproductive morph in a spider.</title>
        <authorList>
            <person name="Hendrickx F."/>
            <person name="De Corte Z."/>
            <person name="Sonet G."/>
            <person name="Van Belleghem S.M."/>
            <person name="Kostlbacher S."/>
            <person name="Vangestel C."/>
        </authorList>
    </citation>
    <scope>NUCLEOTIDE SEQUENCE [LARGE SCALE GENOMIC DNA]</scope>
    <source>
        <strain evidence="2">W744_W776</strain>
    </source>
</reference>
<protein>
    <submittedName>
        <fullName evidence="2">Uncharacterized protein</fullName>
    </submittedName>
</protein>
<feature type="compositionally biased region" description="Basic and acidic residues" evidence="1">
    <location>
        <begin position="246"/>
        <end position="263"/>
    </location>
</feature>
<feature type="compositionally biased region" description="Basic and acidic residues" evidence="1">
    <location>
        <begin position="699"/>
        <end position="708"/>
    </location>
</feature>
<comment type="caution">
    <text evidence="2">The sequence shown here is derived from an EMBL/GenBank/DDBJ whole genome shotgun (WGS) entry which is preliminary data.</text>
</comment>
<feature type="region of interest" description="Disordered" evidence="1">
    <location>
        <begin position="616"/>
        <end position="715"/>
    </location>
</feature>
<feature type="compositionally biased region" description="Acidic residues" evidence="1">
    <location>
        <begin position="192"/>
        <end position="201"/>
    </location>
</feature>
<gene>
    <name evidence="2" type="ORF">JTE90_003471</name>
</gene>
<feature type="region of interest" description="Disordered" evidence="1">
    <location>
        <begin position="20"/>
        <end position="268"/>
    </location>
</feature>
<feature type="compositionally biased region" description="Polar residues" evidence="1">
    <location>
        <begin position="630"/>
        <end position="646"/>
    </location>
</feature>
<proteinExistence type="predicted"/>
<feature type="compositionally biased region" description="Polar residues" evidence="1">
    <location>
        <begin position="376"/>
        <end position="387"/>
    </location>
</feature>
<feature type="region of interest" description="Disordered" evidence="1">
    <location>
        <begin position="337"/>
        <end position="362"/>
    </location>
</feature>
<feature type="compositionally biased region" description="Basic residues" evidence="1">
    <location>
        <begin position="652"/>
        <end position="665"/>
    </location>
</feature>
<dbReference type="EMBL" id="JAFNEN010000670">
    <property type="protein sequence ID" value="KAG8178749.1"/>
    <property type="molecule type" value="Genomic_DNA"/>
</dbReference>
<feature type="compositionally biased region" description="Basic and acidic residues" evidence="1">
    <location>
        <begin position="109"/>
        <end position="119"/>
    </location>
</feature>
<accession>A0AAV6U525</accession>
<feature type="compositionally biased region" description="Acidic residues" evidence="1">
    <location>
        <begin position="91"/>
        <end position="103"/>
    </location>
</feature>
<feature type="compositionally biased region" description="Polar residues" evidence="1">
    <location>
        <begin position="152"/>
        <end position="163"/>
    </location>
</feature>
<feature type="compositionally biased region" description="Basic and acidic residues" evidence="1">
    <location>
        <begin position="521"/>
        <end position="533"/>
    </location>
</feature>
<dbReference type="AlphaFoldDB" id="A0AAV6U525"/>
<feature type="compositionally biased region" description="Basic and acidic residues" evidence="1">
    <location>
        <begin position="165"/>
        <end position="183"/>
    </location>
</feature>
<keyword evidence="3" id="KW-1185">Reference proteome</keyword>
<evidence type="ECO:0000313" key="2">
    <source>
        <dbReference type="EMBL" id="KAG8178749.1"/>
    </source>
</evidence>
<dbReference type="Proteomes" id="UP000827092">
    <property type="component" value="Unassembled WGS sequence"/>
</dbReference>